<dbReference type="AlphaFoldDB" id="A0A553PXR2"/>
<dbReference type="EMBL" id="SRMA01026552">
    <property type="protein sequence ID" value="TRY82475.1"/>
    <property type="molecule type" value="Genomic_DNA"/>
</dbReference>
<protein>
    <submittedName>
        <fullName evidence="1">Uncharacterized protein</fullName>
    </submittedName>
</protein>
<organism evidence="1 2">
    <name type="scientific">Danionella cerebrum</name>
    <dbReference type="NCBI Taxonomy" id="2873325"/>
    <lineage>
        <taxon>Eukaryota</taxon>
        <taxon>Metazoa</taxon>
        <taxon>Chordata</taxon>
        <taxon>Craniata</taxon>
        <taxon>Vertebrata</taxon>
        <taxon>Euteleostomi</taxon>
        <taxon>Actinopterygii</taxon>
        <taxon>Neopterygii</taxon>
        <taxon>Teleostei</taxon>
        <taxon>Ostariophysi</taxon>
        <taxon>Cypriniformes</taxon>
        <taxon>Danionidae</taxon>
        <taxon>Danioninae</taxon>
        <taxon>Danionella</taxon>
    </lineage>
</organism>
<comment type="caution">
    <text evidence="1">The sequence shown here is derived from an EMBL/GenBank/DDBJ whole genome shotgun (WGS) entry which is preliminary data.</text>
</comment>
<evidence type="ECO:0000313" key="1">
    <source>
        <dbReference type="EMBL" id="TRY82475.1"/>
    </source>
</evidence>
<sequence length="67" mass="7027">MRVVLLAVVPDRRVQCLARGLVVLIAPGEPAACYTGNSGAGDPRTWNCCASVDKLTVITPEGTPALY</sequence>
<keyword evidence="2" id="KW-1185">Reference proteome</keyword>
<name>A0A553PXR2_9TELE</name>
<gene>
    <name evidence="1" type="ORF">DNTS_029959</name>
</gene>
<evidence type="ECO:0000313" key="2">
    <source>
        <dbReference type="Proteomes" id="UP000316079"/>
    </source>
</evidence>
<reference evidence="1 2" key="1">
    <citation type="journal article" date="2019" name="Sci. Data">
        <title>Hybrid genome assembly and annotation of Danionella translucida.</title>
        <authorList>
            <person name="Kadobianskyi M."/>
            <person name="Schulze L."/>
            <person name="Schuelke M."/>
            <person name="Judkewitz B."/>
        </authorList>
    </citation>
    <scope>NUCLEOTIDE SEQUENCE [LARGE SCALE GENOMIC DNA]</scope>
    <source>
        <strain evidence="1 2">Bolton</strain>
    </source>
</reference>
<accession>A0A553PXR2</accession>
<proteinExistence type="predicted"/>
<dbReference type="Proteomes" id="UP000316079">
    <property type="component" value="Unassembled WGS sequence"/>
</dbReference>